<feature type="domain" description="Mannitol dehydrogenase N-terminal" evidence="3">
    <location>
        <begin position="4"/>
        <end position="218"/>
    </location>
</feature>
<dbReference type="Proteomes" id="UP000440304">
    <property type="component" value="Unassembled WGS sequence"/>
</dbReference>
<dbReference type="OrthoDB" id="271711at2"/>
<organism evidence="5 6">
    <name type="scientific">Shinella zoogloeoides</name>
    <name type="common">Crabtreella saccharophila</name>
    <dbReference type="NCBI Taxonomy" id="352475"/>
    <lineage>
        <taxon>Bacteria</taxon>
        <taxon>Pseudomonadati</taxon>
        <taxon>Pseudomonadota</taxon>
        <taxon>Alphaproteobacteria</taxon>
        <taxon>Hyphomicrobiales</taxon>
        <taxon>Rhizobiaceae</taxon>
        <taxon>Shinella</taxon>
    </lineage>
</organism>
<accession>A0A6N8T806</accession>
<dbReference type="Gene3D" id="3.40.50.720">
    <property type="entry name" value="NAD(P)-binding Rossmann-like Domain"/>
    <property type="match status" value="1"/>
</dbReference>
<dbReference type="PANTHER" id="PTHR30524:SF0">
    <property type="entry name" value="ALTRONATE OXIDOREDUCTASE-RELATED"/>
    <property type="match status" value="1"/>
</dbReference>
<dbReference type="EMBL" id="WUML01000001">
    <property type="protein sequence ID" value="MXN99108.1"/>
    <property type="molecule type" value="Genomic_DNA"/>
</dbReference>
<dbReference type="AlphaFoldDB" id="A0A6N8T806"/>
<evidence type="ECO:0000313" key="5">
    <source>
        <dbReference type="EMBL" id="MXN99108.1"/>
    </source>
</evidence>
<dbReference type="InterPro" id="IPR013118">
    <property type="entry name" value="Mannitol_DH_C"/>
</dbReference>
<sequence>MKTTVIQFGTSRFLQAHADLFLSEGAPARAITVVQTSGDAGRSRRLAALAAPEGYPVRIRGLQDGRVVDEIRTVTSVRRCFSASADWPEVVRVFVEEAEFVLSNTGDAGFQSRPEDGESAYLPAMSFPAKLYHLLAARFVAGAAPIVVMPMELVADNGAVLKDAVLAIARRHDADGALVSYIGDRVIWASSLVDRIVSEPIEPAGAVAEPYALWAIEKGPGVVAPCAHPAILMVDDLKVIERLKLHILNLGHTVLVDLWRRQGGAGDPVVRDFIARADVMEELAALYRDEVLPVFAHLGQGEAAEDYLAVTLERFANPCLDHRLADIAQNHAQKVERRVGAFLDLARHAGYGRPQPRLAAIAGMDDQYQVHAAQRQT</sequence>
<dbReference type="InterPro" id="IPR013131">
    <property type="entry name" value="Mannitol_DH_N"/>
</dbReference>
<name>A0A6N8T806_SHIZO</name>
<dbReference type="InterPro" id="IPR013328">
    <property type="entry name" value="6PGD_dom2"/>
</dbReference>
<dbReference type="Pfam" id="PF08125">
    <property type="entry name" value="Mannitol_dh_C"/>
    <property type="match status" value="1"/>
</dbReference>
<dbReference type="GO" id="GO:0016491">
    <property type="term" value="F:oxidoreductase activity"/>
    <property type="evidence" value="ECO:0007669"/>
    <property type="project" value="UniProtKB-KW"/>
</dbReference>
<evidence type="ECO:0000256" key="2">
    <source>
        <dbReference type="ARBA" id="ARBA00023027"/>
    </source>
</evidence>
<dbReference type="RefSeq" id="WP_160784553.1">
    <property type="nucleotide sequence ID" value="NZ_CP086610.1"/>
</dbReference>
<dbReference type="InterPro" id="IPR036291">
    <property type="entry name" value="NAD(P)-bd_dom_sf"/>
</dbReference>
<evidence type="ECO:0000313" key="6">
    <source>
        <dbReference type="Proteomes" id="UP000440304"/>
    </source>
</evidence>
<dbReference type="SUPFAM" id="SSF51735">
    <property type="entry name" value="NAD(P)-binding Rossmann-fold domains"/>
    <property type="match status" value="1"/>
</dbReference>
<comment type="caution">
    <text evidence="5">The sequence shown here is derived from an EMBL/GenBank/DDBJ whole genome shotgun (WGS) entry which is preliminary data.</text>
</comment>
<dbReference type="PANTHER" id="PTHR30524">
    <property type="entry name" value="MANNITOL-1-PHOSPHATE 5-DEHYDROGENASE"/>
    <property type="match status" value="1"/>
</dbReference>
<evidence type="ECO:0000259" key="4">
    <source>
        <dbReference type="Pfam" id="PF08125"/>
    </source>
</evidence>
<keyword evidence="1" id="KW-0560">Oxidoreductase</keyword>
<reference evidence="5 6" key="1">
    <citation type="submission" date="2019-12" db="EMBL/GenBank/DDBJ databases">
        <title>Shinella granuli gen. nov., sp. nov., and proposal of the reclassification of Zoogloea ramigera ATCC 19623 as Shinella zoogloeoides sp. nov.</title>
        <authorList>
            <person name="Gao J."/>
        </authorList>
    </citation>
    <scope>NUCLEOTIDE SEQUENCE [LARGE SCALE GENOMIC DNA]</scope>
    <source>
        <strain evidence="5 6">DSM 287</strain>
    </source>
</reference>
<protein>
    <submittedName>
        <fullName evidence="5">Mannitol dehydrogenase family protein</fullName>
    </submittedName>
</protein>
<proteinExistence type="predicted"/>
<evidence type="ECO:0000259" key="3">
    <source>
        <dbReference type="Pfam" id="PF01232"/>
    </source>
</evidence>
<dbReference type="SUPFAM" id="SSF48179">
    <property type="entry name" value="6-phosphogluconate dehydrogenase C-terminal domain-like"/>
    <property type="match status" value="1"/>
</dbReference>
<evidence type="ECO:0000256" key="1">
    <source>
        <dbReference type="ARBA" id="ARBA00023002"/>
    </source>
</evidence>
<dbReference type="InterPro" id="IPR008927">
    <property type="entry name" value="6-PGluconate_DH-like_C_sf"/>
</dbReference>
<feature type="domain" description="Mannitol dehydrogenase C-terminal" evidence="4">
    <location>
        <begin position="237"/>
        <end position="339"/>
    </location>
</feature>
<dbReference type="Pfam" id="PF01232">
    <property type="entry name" value="Mannitol_dh"/>
    <property type="match status" value="1"/>
</dbReference>
<keyword evidence="2" id="KW-0520">NAD</keyword>
<dbReference type="Gene3D" id="1.10.1040.10">
    <property type="entry name" value="N-(1-d-carboxylethyl)-l-norvaline Dehydrogenase, domain 2"/>
    <property type="match status" value="1"/>
</dbReference>
<gene>
    <name evidence="5" type="ORF">GR156_02220</name>
</gene>